<protein>
    <submittedName>
        <fullName evidence="1">Uncharacterized protein</fullName>
    </submittedName>
</protein>
<proteinExistence type="predicted"/>
<evidence type="ECO:0000313" key="1">
    <source>
        <dbReference type="EMBL" id="CBA09985.1"/>
    </source>
</evidence>
<gene>
    <name evidence="1" type="ORF">NMW_2433</name>
</gene>
<organism evidence="1">
    <name type="scientific">Neisseria meningitidis alpha275</name>
    <dbReference type="NCBI Taxonomy" id="295996"/>
    <lineage>
        <taxon>Bacteria</taxon>
        <taxon>Pseudomonadati</taxon>
        <taxon>Pseudomonadota</taxon>
        <taxon>Betaproteobacteria</taxon>
        <taxon>Neisseriales</taxon>
        <taxon>Neisseriaceae</taxon>
        <taxon>Neisseria</taxon>
    </lineage>
</organism>
<dbReference type="AlphaFoldDB" id="C6SN99"/>
<sequence length="242" mass="27710">MVSPFFKGNTMGTSNFLYNHKLDVISGTSFSTFDLEAYNKEMDEVDCLKADDYEEIGEILSHNCEDAVDGIKYRAEESGNRKYRQDGFLVDSTTGEADDNGEYNTRCFGGTRIATISVETTFWGVSIFMEMDVIVRCGYYDGNNIDQSFRIFTDYSNYCILDGYDTSSFEEAVDYVIGELEDADIATKRQLYPHQKGIGRRLCALEQVLWQRYEELIAPWCEEYQVSARFSNGETWYSKKAA</sequence>
<accession>C6SN99</accession>
<dbReference type="EMBL" id="AM889138">
    <property type="protein sequence ID" value="CBA09985.1"/>
    <property type="molecule type" value="Genomic_DNA"/>
</dbReference>
<name>C6SN99_NEIME</name>
<reference evidence="1" key="1">
    <citation type="journal article" date="2008" name="Proc. Natl. Acad. Sci. U.S.A.">
        <title>Whole-genome comparison of disease and carriage strains provides insights into virulence evolution in Neisseria meningitidis.</title>
        <authorList>
            <person name="Schoen C."/>
            <person name="Blom J."/>
            <person name="Claus H."/>
            <person name="Schramm-Glueck A."/>
            <person name="Brandt P."/>
            <person name="Mueller T."/>
            <person name="Goesmann A."/>
            <person name="Joseph B."/>
            <person name="Konietzny S."/>
            <person name="Kurzai O."/>
            <person name="Schmitt C."/>
            <person name="Friedrich T."/>
            <person name="Linke B."/>
            <person name="Vogel U."/>
            <person name="Frosch M."/>
        </authorList>
    </citation>
    <scope>NUCLEOTIDE SEQUENCE</scope>
    <source>
        <strain evidence="1">Alpha275</strain>
    </source>
</reference>